<dbReference type="PANTHER" id="PTHR46969">
    <property type="entry name" value="BIFUNCTIONAL PROTEIN HLDE"/>
    <property type="match status" value="1"/>
</dbReference>
<evidence type="ECO:0000259" key="11">
    <source>
        <dbReference type="Pfam" id="PF00294"/>
    </source>
</evidence>
<dbReference type="SUPFAM" id="SSF52374">
    <property type="entry name" value="Nucleotidylyl transferase"/>
    <property type="match status" value="1"/>
</dbReference>
<dbReference type="PANTHER" id="PTHR46969:SF1">
    <property type="entry name" value="BIFUNCTIONAL PROTEIN HLDE"/>
    <property type="match status" value="1"/>
</dbReference>
<proteinExistence type="predicted"/>
<keyword evidence="8" id="KW-0511">Multifunctional enzyme</keyword>
<keyword evidence="5" id="KW-0547">Nucleotide-binding</keyword>
<dbReference type="Gene3D" id="3.40.50.620">
    <property type="entry name" value="HUPs"/>
    <property type="match status" value="1"/>
</dbReference>
<evidence type="ECO:0000256" key="7">
    <source>
        <dbReference type="ARBA" id="ARBA00022840"/>
    </source>
</evidence>
<evidence type="ECO:0000256" key="10">
    <source>
        <dbReference type="ARBA" id="ARBA00047428"/>
    </source>
</evidence>
<evidence type="ECO:0000313" key="13">
    <source>
        <dbReference type="EMBL" id="QBD78337.1"/>
    </source>
</evidence>
<evidence type="ECO:0000256" key="3">
    <source>
        <dbReference type="ARBA" id="ARBA00022679"/>
    </source>
</evidence>
<evidence type="ECO:0000256" key="6">
    <source>
        <dbReference type="ARBA" id="ARBA00022777"/>
    </source>
</evidence>
<dbReference type="InterPro" id="IPR011914">
    <property type="entry name" value="RfaE_dom_II"/>
</dbReference>
<evidence type="ECO:0000256" key="4">
    <source>
        <dbReference type="ARBA" id="ARBA00022695"/>
    </source>
</evidence>
<keyword evidence="3 13" id="KW-0808">Transferase</keyword>
<evidence type="ECO:0000256" key="5">
    <source>
        <dbReference type="ARBA" id="ARBA00022741"/>
    </source>
</evidence>
<dbReference type="KEGG" id="kbs:EPA93_20970"/>
<dbReference type="EMBL" id="CP035758">
    <property type="protein sequence ID" value="QBD78337.1"/>
    <property type="molecule type" value="Genomic_DNA"/>
</dbReference>
<dbReference type="GO" id="GO:0009244">
    <property type="term" value="P:lipopolysaccharide core region biosynthetic process"/>
    <property type="evidence" value="ECO:0007669"/>
    <property type="project" value="UniProtKB-UniPathway"/>
</dbReference>
<dbReference type="InterPro" id="IPR011611">
    <property type="entry name" value="PfkB_dom"/>
</dbReference>
<dbReference type="AlphaFoldDB" id="A0A4P6JS51"/>
<accession>A0A4P6JS51</accession>
<dbReference type="UniPathway" id="UPA00958"/>
<feature type="domain" description="Carbohydrate kinase PfkB" evidence="11">
    <location>
        <begin position="23"/>
        <end position="330"/>
    </location>
</feature>
<keyword evidence="4 13" id="KW-0548">Nucleotidyltransferase</keyword>
<sequence>MQDIVRHAHLTATEIVQHFRQLRVLVIGDAMLDTYLEGEASRLCSEGPVPVVSKTAVHRLPGGAANTAANLCTLGADVKFLSMVGSDLTGSLLRDVLRTYGLDDRWLVEDERLETFHKLRVCADGQYVVRFDEGGRHKSNQAAQQKLIANLEEAYALCDLVVVSDYCYGLITDELITCLKNLHAASPKIMLIDSKALHRYRDIKATVVTPNDLEARLLVEKMSEKSQQGIGQSGLPGIEDIEPLGWQLLSLLDTELVAITLAERGVFLLDRQGNASFIAAHPVAQAYDVGAGDSFSAAMALALTVTEDTEEAARIGIDAAGIAVTKQRTAVVNYQELLQRVSLREYAMYTMCQTQTNHAAYIRDMHAAVDRLAQLLEAERLLGRKIVFTNGVFDILHAGHIQLLRQAKELGDVLVVGMNSDNSVRRLKGNGRPINSERDRMALVNALDVVDHVVLFDEDTPCELIRKLRPHIHVKGGDYAQETLPEAEVVREVGGSIIILPLVGTMSTSNMIERIVALATENTGETAHYAQGGSYD</sequence>
<keyword evidence="6" id="KW-0418">Kinase</keyword>
<dbReference type="SUPFAM" id="SSF53613">
    <property type="entry name" value="Ribokinase-like"/>
    <property type="match status" value="1"/>
</dbReference>
<dbReference type="Pfam" id="PF00294">
    <property type="entry name" value="PfkB"/>
    <property type="match status" value="1"/>
</dbReference>
<protein>
    <recommendedName>
        <fullName evidence="2">D-glycero-beta-D-manno-heptose 1-phosphate adenylyltransferase</fullName>
        <ecNumber evidence="2">2.7.7.70</ecNumber>
    </recommendedName>
</protein>
<comment type="catalytic activity">
    <reaction evidence="10">
        <text>D-glycero-beta-D-manno-heptose 1-phosphate + ATP + H(+) = ADP-D-glycero-beta-D-manno-heptose + diphosphate</text>
        <dbReference type="Rhea" id="RHEA:27465"/>
        <dbReference type="ChEBI" id="CHEBI:15378"/>
        <dbReference type="ChEBI" id="CHEBI:30616"/>
        <dbReference type="ChEBI" id="CHEBI:33019"/>
        <dbReference type="ChEBI" id="CHEBI:59967"/>
        <dbReference type="ChEBI" id="CHEBI:61593"/>
        <dbReference type="EC" id="2.7.7.70"/>
    </reaction>
</comment>
<dbReference type="OrthoDB" id="9802794at2"/>
<dbReference type="Proteomes" id="UP000290365">
    <property type="component" value="Chromosome"/>
</dbReference>
<dbReference type="InterPro" id="IPR002173">
    <property type="entry name" value="Carboh/pur_kinase_PfkB_CS"/>
</dbReference>
<dbReference type="GO" id="GO:0016773">
    <property type="term" value="F:phosphotransferase activity, alcohol group as acceptor"/>
    <property type="evidence" value="ECO:0007669"/>
    <property type="project" value="InterPro"/>
</dbReference>
<dbReference type="Gene3D" id="3.40.1190.20">
    <property type="match status" value="1"/>
</dbReference>
<organism evidence="13 14">
    <name type="scientific">Ktedonosporobacter rubrisoli</name>
    <dbReference type="NCBI Taxonomy" id="2509675"/>
    <lineage>
        <taxon>Bacteria</taxon>
        <taxon>Bacillati</taxon>
        <taxon>Chloroflexota</taxon>
        <taxon>Ktedonobacteria</taxon>
        <taxon>Ktedonobacterales</taxon>
        <taxon>Ktedonosporobacteraceae</taxon>
        <taxon>Ktedonosporobacter</taxon>
    </lineage>
</organism>
<dbReference type="InterPro" id="IPR029056">
    <property type="entry name" value="Ribokinase-like"/>
</dbReference>
<dbReference type="NCBIfam" id="TIGR00125">
    <property type="entry name" value="cyt_tran_rel"/>
    <property type="match status" value="1"/>
</dbReference>
<dbReference type="GO" id="GO:0005524">
    <property type="term" value="F:ATP binding"/>
    <property type="evidence" value="ECO:0007669"/>
    <property type="project" value="UniProtKB-KW"/>
</dbReference>
<dbReference type="PROSITE" id="PS00583">
    <property type="entry name" value="PFKB_KINASES_1"/>
    <property type="match status" value="1"/>
</dbReference>
<evidence type="ECO:0000256" key="1">
    <source>
        <dbReference type="ARBA" id="ARBA00004713"/>
    </source>
</evidence>
<evidence type="ECO:0000256" key="9">
    <source>
        <dbReference type="ARBA" id="ARBA00023277"/>
    </source>
</evidence>
<keyword evidence="7" id="KW-0067">ATP-binding</keyword>
<feature type="domain" description="Cytidyltransferase-like" evidence="12">
    <location>
        <begin position="389"/>
        <end position="488"/>
    </location>
</feature>
<evidence type="ECO:0000313" key="14">
    <source>
        <dbReference type="Proteomes" id="UP000290365"/>
    </source>
</evidence>
<dbReference type="Pfam" id="PF01467">
    <property type="entry name" value="CTP_transf_like"/>
    <property type="match status" value="1"/>
</dbReference>
<dbReference type="GO" id="GO:0033785">
    <property type="term" value="F:heptose 7-phosphate kinase activity"/>
    <property type="evidence" value="ECO:0007669"/>
    <property type="project" value="TreeGrafter"/>
</dbReference>
<evidence type="ECO:0000259" key="12">
    <source>
        <dbReference type="Pfam" id="PF01467"/>
    </source>
</evidence>
<dbReference type="GO" id="GO:0033786">
    <property type="term" value="F:heptose-1-phosphate adenylyltransferase activity"/>
    <property type="evidence" value="ECO:0007669"/>
    <property type="project" value="TreeGrafter"/>
</dbReference>
<dbReference type="InterPro" id="IPR004821">
    <property type="entry name" value="Cyt_trans-like"/>
</dbReference>
<evidence type="ECO:0000256" key="8">
    <source>
        <dbReference type="ARBA" id="ARBA00023268"/>
    </source>
</evidence>
<name>A0A4P6JS51_KTERU</name>
<dbReference type="EC" id="2.7.7.70" evidence="2"/>
<dbReference type="NCBIfam" id="TIGR02199">
    <property type="entry name" value="rfaE_dom_II"/>
    <property type="match status" value="1"/>
</dbReference>
<gene>
    <name evidence="13" type="primary">rfaE2</name>
    <name evidence="13" type="ORF">EPA93_20970</name>
</gene>
<keyword evidence="14" id="KW-1185">Reference proteome</keyword>
<keyword evidence="9" id="KW-0119">Carbohydrate metabolism</keyword>
<reference evidence="13 14" key="1">
    <citation type="submission" date="2019-01" db="EMBL/GenBank/DDBJ databases">
        <title>Ktedonosporobacter rubrisoli SCAWS-G2.</title>
        <authorList>
            <person name="Huang Y."/>
            <person name="Yan B."/>
        </authorList>
    </citation>
    <scope>NUCLEOTIDE SEQUENCE [LARGE SCALE GENOMIC DNA]</scope>
    <source>
        <strain evidence="13 14">SCAWS-G2</strain>
    </source>
</reference>
<evidence type="ECO:0000256" key="2">
    <source>
        <dbReference type="ARBA" id="ARBA00012519"/>
    </source>
</evidence>
<dbReference type="RefSeq" id="WP_129889390.1">
    <property type="nucleotide sequence ID" value="NZ_CP035758.1"/>
</dbReference>
<comment type="pathway">
    <text evidence="1">Bacterial outer membrane biogenesis; LPS core biosynthesis.</text>
</comment>
<dbReference type="InterPro" id="IPR014729">
    <property type="entry name" value="Rossmann-like_a/b/a_fold"/>
</dbReference>
<dbReference type="GO" id="GO:0005829">
    <property type="term" value="C:cytosol"/>
    <property type="evidence" value="ECO:0007669"/>
    <property type="project" value="TreeGrafter"/>
</dbReference>